<comment type="caution">
    <text evidence="1">The sequence shown here is derived from an EMBL/GenBank/DDBJ whole genome shotgun (WGS) entry which is preliminary data.</text>
</comment>
<accession>A0AAV6V7Y8</accession>
<keyword evidence="2" id="KW-1185">Reference proteome</keyword>
<dbReference type="AlphaFoldDB" id="A0AAV6V7Y8"/>
<dbReference type="PROSITE" id="PS50096">
    <property type="entry name" value="IQ"/>
    <property type="match status" value="1"/>
</dbReference>
<sequence length="108" mass="13106">MSIKKFHQSIRVQQNTDIFAPKYNENLAATRIQTAYRGYRSRETKSNHEDPDIKKWYSDYSMRCFFDDEIRKEMGDQTSRFEHVENANKNYRYFLKCVLEKRSVFAED</sequence>
<evidence type="ECO:0000313" key="2">
    <source>
        <dbReference type="Proteomes" id="UP000827092"/>
    </source>
</evidence>
<gene>
    <name evidence="1" type="ORF">JTE90_025319</name>
</gene>
<organism evidence="1 2">
    <name type="scientific">Oedothorax gibbosus</name>
    <dbReference type="NCBI Taxonomy" id="931172"/>
    <lineage>
        <taxon>Eukaryota</taxon>
        <taxon>Metazoa</taxon>
        <taxon>Ecdysozoa</taxon>
        <taxon>Arthropoda</taxon>
        <taxon>Chelicerata</taxon>
        <taxon>Arachnida</taxon>
        <taxon>Araneae</taxon>
        <taxon>Araneomorphae</taxon>
        <taxon>Entelegynae</taxon>
        <taxon>Araneoidea</taxon>
        <taxon>Linyphiidae</taxon>
        <taxon>Erigoninae</taxon>
        <taxon>Oedothorax</taxon>
    </lineage>
</organism>
<reference evidence="1 2" key="1">
    <citation type="journal article" date="2022" name="Nat. Ecol. Evol.">
        <title>A masculinizing supergene underlies an exaggerated male reproductive morph in a spider.</title>
        <authorList>
            <person name="Hendrickx F."/>
            <person name="De Corte Z."/>
            <person name="Sonet G."/>
            <person name="Van Belleghem S.M."/>
            <person name="Kostlbacher S."/>
            <person name="Vangestel C."/>
        </authorList>
    </citation>
    <scope>NUCLEOTIDE SEQUENCE [LARGE SCALE GENOMIC DNA]</scope>
    <source>
        <strain evidence="1">W744_W776</strain>
    </source>
</reference>
<evidence type="ECO:0000313" key="1">
    <source>
        <dbReference type="EMBL" id="KAG8192054.1"/>
    </source>
</evidence>
<proteinExistence type="predicted"/>
<protein>
    <submittedName>
        <fullName evidence="1">Uncharacterized protein</fullName>
    </submittedName>
</protein>
<name>A0AAV6V7Y8_9ARAC</name>
<dbReference type="Proteomes" id="UP000827092">
    <property type="component" value="Unassembled WGS sequence"/>
</dbReference>
<dbReference type="EMBL" id="JAFNEN010000146">
    <property type="protein sequence ID" value="KAG8192054.1"/>
    <property type="molecule type" value="Genomic_DNA"/>
</dbReference>